<proteinExistence type="predicted"/>
<dbReference type="Proteomes" id="UP000887565">
    <property type="component" value="Unplaced"/>
</dbReference>
<reference evidence="2" key="1">
    <citation type="submission" date="2022-11" db="UniProtKB">
        <authorList>
            <consortium name="WormBaseParasite"/>
        </authorList>
    </citation>
    <scope>IDENTIFICATION</scope>
</reference>
<keyword evidence="1" id="KW-1185">Reference proteome</keyword>
<dbReference type="AlphaFoldDB" id="A0A915KFP6"/>
<evidence type="ECO:0000313" key="2">
    <source>
        <dbReference type="WBParaSite" id="nRc.2.0.1.t36811-RA"/>
    </source>
</evidence>
<protein>
    <submittedName>
        <fullName evidence="2">Uncharacterized protein</fullName>
    </submittedName>
</protein>
<accession>A0A915KFP6</accession>
<evidence type="ECO:0000313" key="1">
    <source>
        <dbReference type="Proteomes" id="UP000887565"/>
    </source>
</evidence>
<sequence length="63" mass="7190">MPSVTGSEALEKFEEEQYNDEGAKPSHRDIEVGKLEAQRNHGIRDEFRRIIVFLVYALLGATQ</sequence>
<organism evidence="1 2">
    <name type="scientific">Romanomermis culicivorax</name>
    <name type="common">Nematode worm</name>
    <dbReference type="NCBI Taxonomy" id="13658"/>
    <lineage>
        <taxon>Eukaryota</taxon>
        <taxon>Metazoa</taxon>
        <taxon>Ecdysozoa</taxon>
        <taxon>Nematoda</taxon>
        <taxon>Enoplea</taxon>
        <taxon>Dorylaimia</taxon>
        <taxon>Mermithida</taxon>
        <taxon>Mermithoidea</taxon>
        <taxon>Mermithidae</taxon>
        <taxon>Romanomermis</taxon>
    </lineage>
</organism>
<name>A0A915KFP6_ROMCU</name>
<dbReference type="WBParaSite" id="nRc.2.0.1.t36811-RA">
    <property type="protein sequence ID" value="nRc.2.0.1.t36811-RA"/>
    <property type="gene ID" value="nRc.2.0.1.g36811"/>
</dbReference>